<evidence type="ECO:0000313" key="2">
    <source>
        <dbReference type="EMBL" id="PHQ16475.1"/>
    </source>
</evidence>
<feature type="signal peptide" evidence="1">
    <location>
        <begin position="1"/>
        <end position="32"/>
    </location>
</feature>
<dbReference type="InterPro" id="IPR052022">
    <property type="entry name" value="26kDa_periplasmic_antigen"/>
</dbReference>
<sequence>MPGTLTKSLRAAHTLAIVAAAAALTFPVAAQAGEVSLNGEGSVQYTPDSARLQFTATAEHPLAARATEQVNDLMARWRQATTDLRPQLNDYSDAMLNLYSRNLPAPERGQPGTSVAVASQTVSFSISDLALLNPLLEQAQALGLNYHLGPQQFYHSDEQALQQQALARAIADARTRCQFVAEQLEMSCGDVKTININGGFRPVPMMMAEAKAAGDAVSSVGPRELTASVSATFELN</sequence>
<proteinExistence type="predicted"/>
<dbReference type="AlphaFoldDB" id="A0A2G1UPU9"/>
<evidence type="ECO:0000313" key="3">
    <source>
        <dbReference type="Proteomes" id="UP000231409"/>
    </source>
</evidence>
<gene>
    <name evidence="2" type="ORF">CLH61_05240</name>
</gene>
<dbReference type="InterPro" id="IPR007497">
    <property type="entry name" value="SIMPL/DUF541"/>
</dbReference>
<dbReference type="EMBL" id="NTFH01000004">
    <property type="protein sequence ID" value="PHQ16475.1"/>
    <property type="molecule type" value="Genomic_DNA"/>
</dbReference>
<dbReference type="GO" id="GO:0006974">
    <property type="term" value="P:DNA damage response"/>
    <property type="evidence" value="ECO:0007669"/>
    <property type="project" value="TreeGrafter"/>
</dbReference>
<keyword evidence="1" id="KW-0732">Signal</keyword>
<dbReference type="Proteomes" id="UP000231409">
    <property type="component" value="Unassembled WGS sequence"/>
</dbReference>
<comment type="caution">
    <text evidence="2">The sequence shown here is derived from an EMBL/GenBank/DDBJ whole genome shotgun (WGS) entry which is preliminary data.</text>
</comment>
<organism evidence="2 3">
    <name type="scientific">Marinobacter profundi</name>
    <dbReference type="NCBI Taxonomy" id="2666256"/>
    <lineage>
        <taxon>Bacteria</taxon>
        <taxon>Pseudomonadati</taxon>
        <taxon>Pseudomonadota</taxon>
        <taxon>Gammaproteobacteria</taxon>
        <taxon>Pseudomonadales</taxon>
        <taxon>Marinobacteraceae</taxon>
        <taxon>Marinobacter</taxon>
    </lineage>
</organism>
<dbReference type="Pfam" id="PF04402">
    <property type="entry name" value="SIMPL"/>
    <property type="match status" value="1"/>
</dbReference>
<reference evidence="2 3" key="1">
    <citation type="submission" date="2017-09" db="EMBL/GenBank/DDBJ databases">
        <title>The draft genome sequences of Marinobacter sp. PWS21.</title>
        <authorList>
            <person name="Cao J."/>
        </authorList>
    </citation>
    <scope>NUCLEOTIDE SEQUENCE [LARGE SCALE GENOMIC DNA]</scope>
    <source>
        <strain evidence="2 3">PWS21</strain>
    </source>
</reference>
<keyword evidence="3" id="KW-1185">Reference proteome</keyword>
<dbReference type="Gene3D" id="3.30.110.170">
    <property type="entry name" value="Protein of unknown function (DUF541), domain 1"/>
    <property type="match status" value="1"/>
</dbReference>
<dbReference type="RefSeq" id="WP_099613636.1">
    <property type="nucleotide sequence ID" value="NZ_KZ319368.1"/>
</dbReference>
<dbReference type="PANTHER" id="PTHR34387">
    <property type="entry name" value="SLR1258 PROTEIN"/>
    <property type="match status" value="1"/>
</dbReference>
<feature type="chain" id="PRO_5013800525" evidence="1">
    <location>
        <begin position="33"/>
        <end position="236"/>
    </location>
</feature>
<dbReference type="PANTHER" id="PTHR34387:SF2">
    <property type="entry name" value="SLR1258 PROTEIN"/>
    <property type="match status" value="1"/>
</dbReference>
<name>A0A2G1UPU9_9GAMM</name>
<dbReference type="Gene3D" id="3.30.70.2970">
    <property type="entry name" value="Protein of unknown function (DUF541), domain 2"/>
    <property type="match status" value="1"/>
</dbReference>
<protein>
    <submittedName>
        <fullName evidence="2">SIMPL domain-containing protein</fullName>
    </submittedName>
</protein>
<evidence type="ECO:0000256" key="1">
    <source>
        <dbReference type="SAM" id="SignalP"/>
    </source>
</evidence>
<accession>A0A2G1UPU9</accession>